<evidence type="ECO:0000313" key="5">
    <source>
        <dbReference type="Proteomes" id="UP001202887"/>
    </source>
</evidence>
<reference evidence="4" key="2">
    <citation type="submission" date="2022-03" db="EMBL/GenBank/DDBJ databases">
        <authorList>
            <person name="Ryngajllo M."/>
            <person name="Jacek P."/>
            <person name="Kubiak K."/>
        </authorList>
    </citation>
    <scope>NUCLEOTIDE SEQUENCE</scope>
    <source>
        <strain evidence="4">SI1</strain>
    </source>
</reference>
<dbReference type="Pfam" id="PF00440">
    <property type="entry name" value="TetR_N"/>
    <property type="match status" value="1"/>
</dbReference>
<accession>A0AAW5EYB4</accession>
<dbReference type="SUPFAM" id="SSF46689">
    <property type="entry name" value="Homeodomain-like"/>
    <property type="match status" value="1"/>
</dbReference>
<dbReference type="PANTHER" id="PTHR30055">
    <property type="entry name" value="HTH-TYPE TRANSCRIPTIONAL REGULATOR RUTR"/>
    <property type="match status" value="1"/>
</dbReference>
<evidence type="ECO:0000259" key="3">
    <source>
        <dbReference type="PROSITE" id="PS50977"/>
    </source>
</evidence>
<dbReference type="Gene3D" id="1.10.357.10">
    <property type="entry name" value="Tetracycline Repressor, domain 2"/>
    <property type="match status" value="1"/>
</dbReference>
<dbReference type="EMBL" id="JAIBCX010000448">
    <property type="protein sequence ID" value="MCJ8355797.1"/>
    <property type="molecule type" value="Genomic_DNA"/>
</dbReference>
<evidence type="ECO:0000256" key="2">
    <source>
        <dbReference type="PROSITE-ProRule" id="PRU00335"/>
    </source>
</evidence>
<dbReference type="RefSeq" id="WP_247068281.1">
    <property type="nucleotide sequence ID" value="NZ_JAIBCX010000448.1"/>
</dbReference>
<dbReference type="InterPro" id="IPR009057">
    <property type="entry name" value="Homeodomain-like_sf"/>
</dbReference>
<feature type="non-terminal residue" evidence="4">
    <location>
        <position position="65"/>
    </location>
</feature>
<dbReference type="AlphaFoldDB" id="A0AAW5EYB4"/>
<organism evidence="4 5">
    <name type="scientific">Novacetimonas hansenii</name>
    <name type="common">Komagataeibacter hansenii</name>
    <dbReference type="NCBI Taxonomy" id="436"/>
    <lineage>
        <taxon>Bacteria</taxon>
        <taxon>Pseudomonadati</taxon>
        <taxon>Pseudomonadota</taxon>
        <taxon>Alphaproteobacteria</taxon>
        <taxon>Acetobacterales</taxon>
        <taxon>Acetobacteraceae</taxon>
        <taxon>Novacetimonas</taxon>
    </lineage>
</organism>
<gene>
    <name evidence="4" type="ORF">K1W68_17715</name>
</gene>
<evidence type="ECO:0000256" key="1">
    <source>
        <dbReference type="ARBA" id="ARBA00023125"/>
    </source>
</evidence>
<comment type="caution">
    <text evidence="4">The sequence shown here is derived from an EMBL/GenBank/DDBJ whole genome shotgun (WGS) entry which is preliminary data.</text>
</comment>
<dbReference type="PROSITE" id="PS50977">
    <property type="entry name" value="HTH_TETR_2"/>
    <property type="match status" value="1"/>
</dbReference>
<dbReference type="InterPro" id="IPR001647">
    <property type="entry name" value="HTH_TetR"/>
</dbReference>
<protein>
    <submittedName>
        <fullName evidence="4">TetR/AcrR family transcriptional regulator</fullName>
    </submittedName>
</protein>
<dbReference type="Proteomes" id="UP001202887">
    <property type="component" value="Unassembled WGS sequence"/>
</dbReference>
<proteinExistence type="predicted"/>
<name>A0AAW5EYB4_NOVHA</name>
<dbReference type="PRINTS" id="PR00455">
    <property type="entry name" value="HTHTETR"/>
</dbReference>
<feature type="DNA-binding region" description="H-T-H motif" evidence="2">
    <location>
        <begin position="43"/>
        <end position="62"/>
    </location>
</feature>
<reference evidence="4" key="1">
    <citation type="journal article" date="2021" name="Polymers (Basel)">
        <title>Highly Stretchable Bacterial Cellulose Produced by Komagataeibacter hansenii SI1.</title>
        <authorList>
            <person name="Cielecka I."/>
            <person name="Ryngajllo M."/>
            <person name="Maniukiewicz W."/>
            <person name="Bielecki S."/>
        </authorList>
    </citation>
    <scope>NUCLEOTIDE SEQUENCE</scope>
    <source>
        <strain evidence="4">SI1</strain>
    </source>
</reference>
<evidence type="ECO:0000313" key="4">
    <source>
        <dbReference type="EMBL" id="MCJ8355797.1"/>
    </source>
</evidence>
<keyword evidence="1 2" id="KW-0238">DNA-binding</keyword>
<sequence>MADQDRRRKFAGRPDSRMSEELDALILKTATRLFGEQGYAATSVEQIAAVAKVGKQTIYRRHPSK</sequence>
<feature type="domain" description="HTH tetR-type" evidence="3">
    <location>
        <begin position="20"/>
        <end position="65"/>
    </location>
</feature>
<dbReference type="GO" id="GO:0003677">
    <property type="term" value="F:DNA binding"/>
    <property type="evidence" value="ECO:0007669"/>
    <property type="project" value="UniProtKB-UniRule"/>
</dbReference>
<dbReference type="InterPro" id="IPR050109">
    <property type="entry name" value="HTH-type_TetR-like_transc_reg"/>
</dbReference>